<evidence type="ECO:0000259" key="6">
    <source>
        <dbReference type="Pfam" id="PF03755"/>
    </source>
</evidence>
<reference evidence="9" key="1">
    <citation type="submission" date="2020-01" db="EMBL/GenBank/DDBJ databases">
        <title>Phosphoaccumulans saitamaens gen. nov., sp. nov., a polyphosphate accumulating bacterium isolated from surface river water.</title>
        <authorList>
            <person name="Watanabe K."/>
            <person name="Suda W."/>
        </authorList>
    </citation>
    <scope>NUCLEOTIDE SEQUENCE [LARGE SCALE GENOMIC DNA]</scope>
    <source>
        <strain evidence="9">ICHIAU1</strain>
    </source>
</reference>
<evidence type="ECO:0000259" key="7">
    <source>
        <dbReference type="Pfam" id="PF08340"/>
    </source>
</evidence>
<dbReference type="InterPro" id="IPR013551">
    <property type="entry name" value="YicC-like_C"/>
</dbReference>
<keyword evidence="4" id="KW-0378">Hydrolase</keyword>
<evidence type="ECO:0000256" key="2">
    <source>
        <dbReference type="ARBA" id="ARBA00022722"/>
    </source>
</evidence>
<proteinExistence type="inferred from homology"/>
<keyword evidence="2" id="KW-0540">Nuclease</keyword>
<dbReference type="EMBL" id="AP022345">
    <property type="protein sequence ID" value="BBU68190.1"/>
    <property type="molecule type" value="Genomic_DNA"/>
</dbReference>
<evidence type="ECO:0008006" key="10">
    <source>
        <dbReference type="Google" id="ProtNLM"/>
    </source>
</evidence>
<dbReference type="NCBIfam" id="TIGR00255">
    <property type="entry name" value="YicC/YloC family endoribonuclease"/>
    <property type="match status" value="1"/>
</dbReference>
<dbReference type="GO" id="GO:0016787">
    <property type="term" value="F:hydrolase activity"/>
    <property type="evidence" value="ECO:0007669"/>
    <property type="project" value="UniProtKB-KW"/>
</dbReference>
<comment type="similarity">
    <text evidence="5">Belongs to the YicC/YloC family.</text>
</comment>
<dbReference type="RefSeq" id="WP_162048876.1">
    <property type="nucleotide sequence ID" value="NZ_AP022345.1"/>
</dbReference>
<evidence type="ECO:0000313" key="9">
    <source>
        <dbReference type="Proteomes" id="UP000463961"/>
    </source>
</evidence>
<evidence type="ECO:0000256" key="1">
    <source>
        <dbReference type="ARBA" id="ARBA00001968"/>
    </source>
</evidence>
<dbReference type="Pfam" id="PF03755">
    <property type="entry name" value="YicC-like_N"/>
    <property type="match status" value="1"/>
</dbReference>
<keyword evidence="9" id="KW-1185">Reference proteome</keyword>
<accession>A0A7R6QZU1</accession>
<dbReference type="AlphaFoldDB" id="A0A7R6QZU1"/>
<dbReference type="Pfam" id="PF08340">
    <property type="entry name" value="YicC-like_C"/>
    <property type="match status" value="1"/>
</dbReference>
<keyword evidence="3" id="KW-0255">Endonuclease</keyword>
<sequence>MIASMTGFAAMTRPISGGTLTFEIKSVNSRFLDLVFRFPDELRELEMPLRELLAKQLSRGKVECRAGWSINTAEINETLDADRLHTLQRLTAQVQAVFKESRGLSTADVLRWPGVVQTAALDWPALLPQYQTMAAEAIQGLKEARTREGSRLAELIQERTAAMRVLVAKAEPLIPAAQQAFADKARAKLIEVIGSADDERIRQELTLYAVRTDVAEELGRLKVHLDEVDRVVSANGQAGKRLDFLMQELNREANTLGSKSVSAEVSGIAMELKLLIEQIREQVQNIE</sequence>
<organism evidence="8 9">
    <name type="scientific">Fluviibacter phosphoraccumulans</name>
    <dbReference type="NCBI Taxonomy" id="1751046"/>
    <lineage>
        <taxon>Bacteria</taxon>
        <taxon>Pseudomonadati</taxon>
        <taxon>Pseudomonadota</taxon>
        <taxon>Betaproteobacteria</taxon>
        <taxon>Rhodocyclales</taxon>
        <taxon>Fluviibacteraceae</taxon>
        <taxon>Fluviibacter</taxon>
    </lineage>
</organism>
<feature type="domain" description="Endoribonuclease YicC-like C-terminal" evidence="7">
    <location>
        <begin position="174"/>
        <end position="287"/>
    </location>
</feature>
<dbReference type="GO" id="GO:0004521">
    <property type="term" value="F:RNA endonuclease activity"/>
    <property type="evidence" value="ECO:0007669"/>
    <property type="project" value="InterPro"/>
</dbReference>
<dbReference type="Proteomes" id="UP000463961">
    <property type="component" value="Chromosome"/>
</dbReference>
<comment type="cofactor">
    <cofactor evidence="1">
        <name>a divalent metal cation</name>
        <dbReference type="ChEBI" id="CHEBI:60240"/>
    </cofactor>
</comment>
<dbReference type="InterPro" id="IPR013527">
    <property type="entry name" value="YicC-like_N"/>
</dbReference>
<evidence type="ECO:0000313" key="8">
    <source>
        <dbReference type="EMBL" id="BBU68190.1"/>
    </source>
</evidence>
<protein>
    <recommendedName>
        <fullName evidence="10">YicC family protein</fullName>
    </recommendedName>
</protein>
<feature type="domain" description="Endoribonuclease YicC-like N-terminal" evidence="6">
    <location>
        <begin position="2"/>
        <end position="153"/>
    </location>
</feature>
<dbReference type="InterPro" id="IPR005229">
    <property type="entry name" value="YicC/YloC-like"/>
</dbReference>
<dbReference type="PANTHER" id="PTHR30636">
    <property type="entry name" value="UPF0701 PROTEIN YICC"/>
    <property type="match status" value="1"/>
</dbReference>
<evidence type="ECO:0000256" key="3">
    <source>
        <dbReference type="ARBA" id="ARBA00022759"/>
    </source>
</evidence>
<dbReference type="PANTHER" id="PTHR30636:SF3">
    <property type="entry name" value="UPF0701 PROTEIN YICC"/>
    <property type="match status" value="1"/>
</dbReference>
<name>A0A7R6QZU1_9RHOO</name>
<evidence type="ECO:0000256" key="5">
    <source>
        <dbReference type="ARBA" id="ARBA00035648"/>
    </source>
</evidence>
<gene>
    <name evidence="8" type="ORF">ICHIAU1_04730</name>
</gene>
<evidence type="ECO:0000256" key="4">
    <source>
        <dbReference type="ARBA" id="ARBA00022801"/>
    </source>
</evidence>
<dbReference type="OrthoDB" id="9771229at2"/>